<dbReference type="GO" id="GO:0043565">
    <property type="term" value="F:sequence-specific DNA binding"/>
    <property type="evidence" value="ECO:0007669"/>
    <property type="project" value="InterPro"/>
</dbReference>
<evidence type="ECO:0000256" key="1">
    <source>
        <dbReference type="ARBA" id="ARBA00023015"/>
    </source>
</evidence>
<dbReference type="GO" id="GO:0003700">
    <property type="term" value="F:DNA-binding transcription factor activity"/>
    <property type="evidence" value="ECO:0007669"/>
    <property type="project" value="InterPro"/>
</dbReference>
<gene>
    <name evidence="5" type="ORF">GCM10010916_21690</name>
</gene>
<dbReference type="SUPFAM" id="SSF51215">
    <property type="entry name" value="Regulatory protein AraC"/>
    <property type="match status" value="1"/>
</dbReference>
<dbReference type="InterPro" id="IPR003313">
    <property type="entry name" value="AraC-bd"/>
</dbReference>
<dbReference type="PANTHER" id="PTHR43280:SF30">
    <property type="entry name" value="MMSAB OPERON REGULATORY PROTEIN"/>
    <property type="match status" value="1"/>
</dbReference>
<dbReference type="PROSITE" id="PS01124">
    <property type="entry name" value="HTH_ARAC_FAMILY_2"/>
    <property type="match status" value="1"/>
</dbReference>
<reference evidence="5" key="1">
    <citation type="journal article" date="2014" name="Int. J. Syst. Evol. Microbiol.">
        <title>Complete genome sequence of Corynebacterium casei LMG S-19264T (=DSM 44701T), isolated from a smear-ripened cheese.</title>
        <authorList>
            <consortium name="US DOE Joint Genome Institute (JGI-PGF)"/>
            <person name="Walter F."/>
            <person name="Albersmeier A."/>
            <person name="Kalinowski J."/>
            <person name="Ruckert C."/>
        </authorList>
    </citation>
    <scope>NUCLEOTIDE SEQUENCE</scope>
    <source>
        <strain evidence="5">CGMCC 1.12987</strain>
    </source>
</reference>
<evidence type="ECO:0000259" key="4">
    <source>
        <dbReference type="PROSITE" id="PS01124"/>
    </source>
</evidence>
<dbReference type="InterPro" id="IPR037923">
    <property type="entry name" value="HTH-like"/>
</dbReference>
<proteinExistence type="predicted"/>
<keyword evidence="2" id="KW-0238">DNA-binding</keyword>
<keyword evidence="1" id="KW-0805">Transcription regulation</keyword>
<sequence>MLAINVELVPKIRFMGFVSYKSPWIHFKRNVDEYILYFIKSGELHIEENGVPYVLRKGDVFMLEPNLDHEGLEKHACDYYYIHFSHSDIQALDIPDLLTLAKRIVLEEDSHSDQHDNTICYFPKHFTLSHKTSLHHAFHTMNEMVQLYRRKHYNEMLIALTFSGFLIEVSREHLITKLQKNSSKHTKSFMKVNSLLDYIHQHYSQKITSVDIEQEFECNFDYINRIFKQVTGHTITRYVNLIRINHAKELIQATHLSIGEIGYLTGLNDPYYFSKVFKNYVGMSPIQYSKKIKEHH</sequence>
<comment type="caution">
    <text evidence="5">The sequence shown here is derived from an EMBL/GenBank/DDBJ whole genome shotgun (WGS) entry which is preliminary data.</text>
</comment>
<dbReference type="RefSeq" id="WP_188531081.1">
    <property type="nucleotide sequence ID" value="NZ_BMGR01000006.1"/>
</dbReference>
<dbReference type="PANTHER" id="PTHR43280">
    <property type="entry name" value="ARAC-FAMILY TRANSCRIPTIONAL REGULATOR"/>
    <property type="match status" value="1"/>
</dbReference>
<dbReference type="AlphaFoldDB" id="A0A917D005"/>
<dbReference type="InterPro" id="IPR018062">
    <property type="entry name" value="HTH_AraC-typ_CS"/>
</dbReference>
<accession>A0A917D005</accession>
<keyword evidence="3" id="KW-0804">Transcription</keyword>
<name>A0A917D005_9BACL</name>
<evidence type="ECO:0000256" key="2">
    <source>
        <dbReference type="ARBA" id="ARBA00023125"/>
    </source>
</evidence>
<keyword evidence="6" id="KW-1185">Reference proteome</keyword>
<dbReference type="Pfam" id="PF12833">
    <property type="entry name" value="HTH_18"/>
    <property type="match status" value="1"/>
</dbReference>
<dbReference type="InterPro" id="IPR009057">
    <property type="entry name" value="Homeodomain-like_sf"/>
</dbReference>
<reference evidence="5" key="2">
    <citation type="submission" date="2020-09" db="EMBL/GenBank/DDBJ databases">
        <authorList>
            <person name="Sun Q."/>
            <person name="Zhou Y."/>
        </authorList>
    </citation>
    <scope>NUCLEOTIDE SEQUENCE</scope>
    <source>
        <strain evidence="5">CGMCC 1.12987</strain>
    </source>
</reference>
<feature type="domain" description="HTH araC/xylS-type" evidence="4">
    <location>
        <begin position="193"/>
        <end position="291"/>
    </location>
</feature>
<dbReference type="InterPro" id="IPR018060">
    <property type="entry name" value="HTH_AraC"/>
</dbReference>
<dbReference type="SMART" id="SM00342">
    <property type="entry name" value="HTH_ARAC"/>
    <property type="match status" value="1"/>
</dbReference>
<dbReference type="PROSITE" id="PS00041">
    <property type="entry name" value="HTH_ARAC_FAMILY_1"/>
    <property type="match status" value="1"/>
</dbReference>
<dbReference type="EMBL" id="BMGR01000006">
    <property type="protein sequence ID" value="GGG04338.1"/>
    <property type="molecule type" value="Genomic_DNA"/>
</dbReference>
<dbReference type="Pfam" id="PF02311">
    <property type="entry name" value="AraC_binding"/>
    <property type="match status" value="1"/>
</dbReference>
<dbReference type="Proteomes" id="UP000644756">
    <property type="component" value="Unassembled WGS sequence"/>
</dbReference>
<protein>
    <submittedName>
        <fullName evidence="5">AraC family transcriptional regulator</fullName>
    </submittedName>
</protein>
<evidence type="ECO:0000256" key="3">
    <source>
        <dbReference type="ARBA" id="ARBA00023163"/>
    </source>
</evidence>
<evidence type="ECO:0000313" key="5">
    <source>
        <dbReference type="EMBL" id="GGG04338.1"/>
    </source>
</evidence>
<evidence type="ECO:0000313" key="6">
    <source>
        <dbReference type="Proteomes" id="UP000644756"/>
    </source>
</evidence>
<dbReference type="Gene3D" id="1.10.10.60">
    <property type="entry name" value="Homeodomain-like"/>
    <property type="match status" value="2"/>
</dbReference>
<organism evidence="5 6">
    <name type="scientific">Paenibacillus abyssi</name>
    <dbReference type="NCBI Taxonomy" id="1340531"/>
    <lineage>
        <taxon>Bacteria</taxon>
        <taxon>Bacillati</taxon>
        <taxon>Bacillota</taxon>
        <taxon>Bacilli</taxon>
        <taxon>Bacillales</taxon>
        <taxon>Paenibacillaceae</taxon>
        <taxon>Paenibacillus</taxon>
    </lineage>
</organism>
<dbReference type="SUPFAM" id="SSF46689">
    <property type="entry name" value="Homeodomain-like"/>
    <property type="match status" value="1"/>
</dbReference>